<dbReference type="InterPro" id="IPR003313">
    <property type="entry name" value="AraC-bd"/>
</dbReference>
<organism evidence="6 7">
    <name type="scientific">Bordetella trematum</name>
    <dbReference type="NCBI Taxonomy" id="123899"/>
    <lineage>
        <taxon>Bacteria</taxon>
        <taxon>Pseudomonadati</taxon>
        <taxon>Pseudomonadota</taxon>
        <taxon>Betaproteobacteria</taxon>
        <taxon>Burkholderiales</taxon>
        <taxon>Alcaligenaceae</taxon>
        <taxon>Bordetella</taxon>
    </lineage>
</organism>
<dbReference type="SMART" id="SM00342">
    <property type="entry name" value="HTH_ARAC"/>
    <property type="match status" value="1"/>
</dbReference>
<dbReference type="GeneID" id="56589754"/>
<dbReference type="InterPro" id="IPR009057">
    <property type="entry name" value="Homeodomain-like_sf"/>
</dbReference>
<evidence type="ECO:0000256" key="4">
    <source>
        <dbReference type="ARBA" id="ARBA00023163"/>
    </source>
</evidence>
<dbReference type="InterPro" id="IPR014710">
    <property type="entry name" value="RmlC-like_jellyroll"/>
</dbReference>
<evidence type="ECO:0000256" key="1">
    <source>
        <dbReference type="ARBA" id="ARBA00022491"/>
    </source>
</evidence>
<dbReference type="Pfam" id="PF02311">
    <property type="entry name" value="AraC_binding"/>
    <property type="match status" value="1"/>
</dbReference>
<dbReference type="eggNOG" id="COG2207">
    <property type="taxonomic scope" value="Bacteria"/>
</dbReference>
<dbReference type="RefSeq" id="WP_025516554.1">
    <property type="nucleotide sequence ID" value="NZ_CP016340.1"/>
</dbReference>
<dbReference type="OrthoDB" id="2536004at2"/>
<keyword evidence="4" id="KW-0804">Transcription</keyword>
<dbReference type="PANTHER" id="PTHR11019">
    <property type="entry name" value="HTH-TYPE TRANSCRIPTIONAL REGULATOR NIMR"/>
    <property type="match status" value="1"/>
</dbReference>
<protein>
    <submittedName>
        <fullName evidence="6">Transcriptional regulator</fullName>
    </submittedName>
</protein>
<dbReference type="InterPro" id="IPR011051">
    <property type="entry name" value="RmlC_Cupin_sf"/>
</dbReference>
<evidence type="ECO:0000259" key="5">
    <source>
        <dbReference type="PROSITE" id="PS01124"/>
    </source>
</evidence>
<dbReference type="AlphaFoldDB" id="A0A157LZC6"/>
<dbReference type="STRING" id="123899.SAMEA3906487_02998"/>
<dbReference type="FunFam" id="1.10.10.60:FF:000132">
    <property type="entry name" value="AraC family transcriptional regulator"/>
    <property type="match status" value="1"/>
</dbReference>
<name>A0A157LZC6_9BORD</name>
<feature type="domain" description="HTH araC/xylS-type" evidence="5">
    <location>
        <begin position="161"/>
        <end position="258"/>
    </location>
</feature>
<dbReference type="SUPFAM" id="SSF51182">
    <property type="entry name" value="RmlC-like cupins"/>
    <property type="match status" value="1"/>
</dbReference>
<dbReference type="InterPro" id="IPR018060">
    <property type="entry name" value="HTH_AraC"/>
</dbReference>
<dbReference type="PATRIC" id="fig|123899.6.peg.2991"/>
<dbReference type="GO" id="GO:0003700">
    <property type="term" value="F:DNA-binding transcription factor activity"/>
    <property type="evidence" value="ECO:0007669"/>
    <property type="project" value="InterPro"/>
</dbReference>
<dbReference type="EMBL" id="LT546645">
    <property type="protein sequence ID" value="SAI71989.1"/>
    <property type="molecule type" value="Genomic_DNA"/>
</dbReference>
<dbReference type="Gene3D" id="2.60.120.10">
    <property type="entry name" value="Jelly Rolls"/>
    <property type="match status" value="1"/>
</dbReference>
<dbReference type="PANTHER" id="PTHR11019:SF199">
    <property type="entry name" value="HTH-TYPE TRANSCRIPTIONAL REGULATOR NIMR"/>
    <property type="match status" value="1"/>
</dbReference>
<keyword evidence="2" id="KW-0805">Transcription regulation</keyword>
<dbReference type="SUPFAM" id="SSF46689">
    <property type="entry name" value="Homeodomain-like"/>
    <property type="match status" value="1"/>
</dbReference>
<keyword evidence="3" id="KW-0238">DNA-binding</keyword>
<dbReference type="GO" id="GO:0043565">
    <property type="term" value="F:sequence-specific DNA binding"/>
    <property type="evidence" value="ECO:0007669"/>
    <property type="project" value="InterPro"/>
</dbReference>
<evidence type="ECO:0000256" key="3">
    <source>
        <dbReference type="ARBA" id="ARBA00023125"/>
    </source>
</evidence>
<reference evidence="6 7" key="1">
    <citation type="submission" date="2016-04" db="EMBL/GenBank/DDBJ databases">
        <authorList>
            <consortium name="Pathogen Informatics"/>
        </authorList>
    </citation>
    <scope>NUCLEOTIDE SEQUENCE [LARGE SCALE GENOMIC DNA]</scope>
    <source>
        <strain evidence="6 7">H044680328</strain>
    </source>
</reference>
<proteinExistence type="predicted"/>
<dbReference type="Pfam" id="PF12833">
    <property type="entry name" value="HTH_18"/>
    <property type="match status" value="1"/>
</dbReference>
<dbReference type="PROSITE" id="PS01124">
    <property type="entry name" value="HTH_ARAC_FAMILY_2"/>
    <property type="match status" value="1"/>
</dbReference>
<sequence length="263" mass="29227">MRLADFICQFDTEAMRSPAVGVRLEVDEIREEVPVHCHRQGQLVLALKGGVVCEVDDALWMVPPHCAVWVPGGQMHSIRATANARLCYLFVQPDAAALPAACCTLAISPLVRELILSLADEPADYGPDSATGRKAVVLLEELAGMPEETLHLPLPREPRLRRIARLLSEQPHDRRTLAEWGRAAAMSERTLARLVQKETGLTFGRWRQQIHLIEALRRLAAGDSVQRVAEALGYDSVTAFITMFKKALGKPPARYFHERERAG</sequence>
<evidence type="ECO:0000313" key="6">
    <source>
        <dbReference type="EMBL" id="SAI71989.1"/>
    </source>
</evidence>
<dbReference type="CDD" id="cd06124">
    <property type="entry name" value="cupin_NimR-like_N"/>
    <property type="match status" value="1"/>
</dbReference>
<dbReference type="KEGG" id="btrm:SAMEA390648702998"/>
<evidence type="ECO:0000313" key="7">
    <source>
        <dbReference type="Proteomes" id="UP000076825"/>
    </source>
</evidence>
<keyword evidence="7" id="KW-1185">Reference proteome</keyword>
<accession>A0A157LZC6</accession>
<evidence type="ECO:0000256" key="2">
    <source>
        <dbReference type="ARBA" id="ARBA00023015"/>
    </source>
</evidence>
<keyword evidence="1" id="KW-0678">Repressor</keyword>
<gene>
    <name evidence="6" type="primary">ripA_9</name>
    <name evidence="6" type="ORF">SAMEA3906487_02998</name>
</gene>
<dbReference type="Gene3D" id="1.10.10.60">
    <property type="entry name" value="Homeodomain-like"/>
    <property type="match status" value="1"/>
</dbReference>
<dbReference type="Proteomes" id="UP000076825">
    <property type="component" value="Chromosome 1"/>
</dbReference>